<comment type="similarity">
    <text evidence="3">Belongs to the polysaccharide deacetylase family.</text>
</comment>
<feature type="domain" description="NodB homology" evidence="22">
    <location>
        <begin position="91"/>
        <end position="276"/>
    </location>
</feature>
<dbReference type="PANTHER" id="PTHR10587">
    <property type="entry name" value="GLYCOSYL TRANSFERASE-RELATED"/>
    <property type="match status" value="1"/>
</dbReference>
<evidence type="ECO:0000256" key="5">
    <source>
        <dbReference type="ARBA" id="ARBA00022512"/>
    </source>
</evidence>
<evidence type="ECO:0000256" key="4">
    <source>
        <dbReference type="ARBA" id="ARBA00022475"/>
    </source>
</evidence>
<dbReference type="GO" id="GO:0005886">
    <property type="term" value="C:plasma membrane"/>
    <property type="evidence" value="ECO:0007669"/>
    <property type="project" value="UniProtKB-SubCell"/>
</dbReference>
<dbReference type="PROSITE" id="PS51677">
    <property type="entry name" value="NODB"/>
    <property type="match status" value="1"/>
</dbReference>
<dbReference type="InterPro" id="IPR002509">
    <property type="entry name" value="NODB_dom"/>
</dbReference>
<dbReference type="GO" id="GO:0098552">
    <property type="term" value="C:side of membrane"/>
    <property type="evidence" value="ECO:0007669"/>
    <property type="project" value="UniProtKB-KW"/>
</dbReference>
<evidence type="ECO:0000256" key="9">
    <source>
        <dbReference type="ARBA" id="ARBA00022729"/>
    </source>
</evidence>
<dbReference type="GO" id="GO:0046872">
    <property type="term" value="F:metal ion binding"/>
    <property type="evidence" value="ECO:0007669"/>
    <property type="project" value="UniProtKB-KW"/>
</dbReference>
<evidence type="ECO:0000256" key="2">
    <source>
        <dbReference type="ARBA" id="ARBA00004609"/>
    </source>
</evidence>
<keyword evidence="11" id="KW-0146">Chitin degradation</keyword>
<evidence type="ECO:0000256" key="15">
    <source>
        <dbReference type="ARBA" id="ARBA00023288"/>
    </source>
</evidence>
<keyword evidence="8" id="KW-0479">Metal-binding</keyword>
<dbReference type="GO" id="GO:0006032">
    <property type="term" value="P:chitin catabolic process"/>
    <property type="evidence" value="ECO:0007669"/>
    <property type="project" value="UniProtKB-KW"/>
</dbReference>
<keyword evidence="13" id="KW-0325">Glycoprotein</keyword>
<keyword evidence="9 21" id="KW-0732">Signal</keyword>
<accession>A0A1D1Y1F3</accession>
<dbReference type="GO" id="GO:0004099">
    <property type="term" value="F:chitin deacetylase activity"/>
    <property type="evidence" value="ECO:0007669"/>
    <property type="project" value="UniProtKB-EC"/>
</dbReference>
<dbReference type="Gene3D" id="3.20.20.370">
    <property type="entry name" value="Glycoside hydrolase/deacetylase"/>
    <property type="match status" value="1"/>
</dbReference>
<feature type="signal peptide" evidence="21">
    <location>
        <begin position="1"/>
        <end position="20"/>
    </location>
</feature>
<keyword evidence="10" id="KW-0378">Hydrolase</keyword>
<keyword evidence="12" id="KW-0472">Membrane</keyword>
<evidence type="ECO:0000256" key="17">
    <source>
        <dbReference type="ARBA" id="ARBA00023326"/>
    </source>
</evidence>
<protein>
    <recommendedName>
        <fullName evidence="18">chitin deacetylase</fullName>
        <ecNumber evidence="18">3.5.1.41</ecNumber>
    </recommendedName>
</protein>
<keyword evidence="7" id="KW-0336">GPI-anchor</keyword>
<keyword evidence="6" id="KW-0964">Secreted</keyword>
<evidence type="ECO:0000256" key="16">
    <source>
        <dbReference type="ARBA" id="ARBA00023316"/>
    </source>
</evidence>
<evidence type="ECO:0000256" key="11">
    <source>
        <dbReference type="ARBA" id="ARBA00023024"/>
    </source>
</evidence>
<dbReference type="PANTHER" id="PTHR10587:SF133">
    <property type="entry name" value="CHITIN DEACETYLASE 1-RELATED"/>
    <property type="match status" value="1"/>
</dbReference>
<evidence type="ECO:0000256" key="12">
    <source>
        <dbReference type="ARBA" id="ARBA00023136"/>
    </source>
</evidence>
<keyword evidence="17" id="KW-0624">Polysaccharide degradation</keyword>
<dbReference type="Pfam" id="PF01522">
    <property type="entry name" value="Polysacc_deac_1"/>
    <property type="match status" value="1"/>
</dbReference>
<evidence type="ECO:0000256" key="8">
    <source>
        <dbReference type="ARBA" id="ARBA00022723"/>
    </source>
</evidence>
<reference evidence="23" key="1">
    <citation type="submission" date="2015-07" db="EMBL/GenBank/DDBJ databases">
        <title>Transcriptome Assembly of Anthurium amnicola.</title>
        <authorList>
            <person name="Suzuki J."/>
        </authorList>
    </citation>
    <scope>NUCLEOTIDE SEQUENCE</scope>
</reference>
<keyword evidence="4" id="KW-1003">Cell membrane</keyword>
<keyword evidence="15" id="KW-0449">Lipoprotein</keyword>
<dbReference type="FunFam" id="3.20.20.370:FF:000004">
    <property type="entry name" value="Related to Chitin deacetylase"/>
    <property type="match status" value="1"/>
</dbReference>
<dbReference type="GO" id="GO:0000272">
    <property type="term" value="P:polysaccharide catabolic process"/>
    <property type="evidence" value="ECO:0007669"/>
    <property type="project" value="UniProtKB-KW"/>
</dbReference>
<evidence type="ECO:0000256" key="13">
    <source>
        <dbReference type="ARBA" id="ARBA00023180"/>
    </source>
</evidence>
<keyword evidence="5" id="KW-0134">Cell wall</keyword>
<evidence type="ECO:0000256" key="14">
    <source>
        <dbReference type="ARBA" id="ARBA00023277"/>
    </source>
</evidence>
<dbReference type="CDD" id="cd10952">
    <property type="entry name" value="CE4_MrCDA_like"/>
    <property type="match status" value="1"/>
</dbReference>
<evidence type="ECO:0000256" key="7">
    <source>
        <dbReference type="ARBA" id="ARBA00022622"/>
    </source>
</evidence>
<keyword evidence="14" id="KW-0119">Carbohydrate metabolism</keyword>
<dbReference type="GO" id="GO:0071555">
    <property type="term" value="P:cell wall organization"/>
    <property type="evidence" value="ECO:0007669"/>
    <property type="project" value="UniProtKB-KW"/>
</dbReference>
<evidence type="ECO:0000256" key="10">
    <source>
        <dbReference type="ARBA" id="ARBA00022801"/>
    </source>
</evidence>
<evidence type="ECO:0000256" key="18">
    <source>
        <dbReference type="ARBA" id="ARBA00024056"/>
    </source>
</evidence>
<dbReference type="InterPro" id="IPR050248">
    <property type="entry name" value="Polysacc_deacetylase_ArnD"/>
</dbReference>
<evidence type="ECO:0000259" key="22">
    <source>
        <dbReference type="PROSITE" id="PS51677"/>
    </source>
</evidence>
<evidence type="ECO:0000256" key="20">
    <source>
        <dbReference type="SAM" id="MobiDB-lite"/>
    </source>
</evidence>
<sequence length="376" mass="40854">MKITASLCIIASLLFTVSEAALTGTWPTVDKPPPPVASWTALVDQTKVAKAPLVAAADVGIKCPTTDTYCNWSCTGCTRPESDVVKCPTQGDWGITFDDGPTEFTPALLDFLLKQNIKVTFFVIGSRVIENPQTLQREVKDGHQIGVHTWSHTALTTQTNEEIIAEIKWTEMAIKQATGLTPKYMRPPYGDVDDRVRAILQQLGYMIVIWDKDTNDWISGDDKTFDISWVEGNFTEWVKENDPTGHISLEHDLYNQTAAQGPKVVPIVEGAGFTIKPVYQCVGDQNAYLESTTQTDTTTTTDNTGTTTPASAADTTTDSAATSPGGTQYLQSPSPSADATSPTTTKTSNAISHINNSFNNLLLLFVLSILGYFMGI</sequence>
<organism evidence="23">
    <name type="scientific">Anthurium amnicola</name>
    <dbReference type="NCBI Taxonomy" id="1678845"/>
    <lineage>
        <taxon>Eukaryota</taxon>
        <taxon>Viridiplantae</taxon>
        <taxon>Streptophyta</taxon>
        <taxon>Embryophyta</taxon>
        <taxon>Tracheophyta</taxon>
        <taxon>Spermatophyta</taxon>
        <taxon>Magnoliopsida</taxon>
        <taxon>Liliopsida</taxon>
        <taxon>Araceae</taxon>
        <taxon>Pothoideae</taxon>
        <taxon>Potheae</taxon>
        <taxon>Anthurium</taxon>
    </lineage>
</organism>
<keyword evidence="16" id="KW-0961">Cell wall biogenesis/degradation</keyword>
<name>A0A1D1Y1F3_9ARAE</name>
<feature type="chain" id="PRO_5008899858" description="chitin deacetylase" evidence="21">
    <location>
        <begin position="21"/>
        <end position="376"/>
    </location>
</feature>
<evidence type="ECO:0000313" key="23">
    <source>
        <dbReference type="EMBL" id="JAT48410.1"/>
    </source>
</evidence>
<evidence type="ECO:0000256" key="1">
    <source>
        <dbReference type="ARBA" id="ARBA00004191"/>
    </source>
</evidence>
<dbReference type="AlphaFoldDB" id="A0A1D1Y1F3"/>
<comment type="subcellular location">
    <subcellularLocation>
        <location evidence="2">Cell membrane</location>
        <topology evidence="2">Lipid-anchor</topology>
        <topology evidence="2">GPI-anchor</topology>
    </subcellularLocation>
    <subcellularLocation>
        <location evidence="1">Secreted</location>
        <location evidence="1">Cell wall</location>
    </subcellularLocation>
</comment>
<evidence type="ECO:0000256" key="3">
    <source>
        <dbReference type="ARBA" id="ARBA00010973"/>
    </source>
</evidence>
<dbReference type="InterPro" id="IPR011330">
    <property type="entry name" value="Glyco_hydro/deAcase_b/a-brl"/>
</dbReference>
<dbReference type="SUPFAM" id="SSF88713">
    <property type="entry name" value="Glycoside hydrolase/deacetylase"/>
    <property type="match status" value="1"/>
</dbReference>
<dbReference type="EC" id="3.5.1.41" evidence="18"/>
<evidence type="ECO:0000256" key="19">
    <source>
        <dbReference type="ARBA" id="ARBA00048494"/>
    </source>
</evidence>
<dbReference type="EMBL" id="GDJX01019526">
    <property type="protein sequence ID" value="JAT48410.1"/>
    <property type="molecule type" value="Transcribed_RNA"/>
</dbReference>
<evidence type="ECO:0000256" key="21">
    <source>
        <dbReference type="SAM" id="SignalP"/>
    </source>
</evidence>
<proteinExistence type="inferred from homology"/>
<feature type="region of interest" description="Disordered" evidence="20">
    <location>
        <begin position="293"/>
        <end position="347"/>
    </location>
</feature>
<evidence type="ECO:0000256" key="6">
    <source>
        <dbReference type="ARBA" id="ARBA00022525"/>
    </source>
</evidence>
<gene>
    <name evidence="23" type="primary">CDA_5</name>
    <name evidence="23" type="ORF">g.50062</name>
</gene>
<comment type="catalytic activity">
    <reaction evidence="19">
        <text>[(1-&gt;4)-N-acetyl-beta-D-glucosaminyl](n) + n H2O = chitosan + n acetate</text>
        <dbReference type="Rhea" id="RHEA:10464"/>
        <dbReference type="Rhea" id="RHEA-COMP:9593"/>
        <dbReference type="Rhea" id="RHEA-COMP:9597"/>
        <dbReference type="ChEBI" id="CHEBI:15377"/>
        <dbReference type="ChEBI" id="CHEBI:17029"/>
        <dbReference type="ChEBI" id="CHEBI:30089"/>
        <dbReference type="ChEBI" id="CHEBI:57704"/>
        <dbReference type="EC" id="3.5.1.41"/>
    </reaction>
    <physiologicalReaction direction="left-to-right" evidence="19">
        <dbReference type="Rhea" id="RHEA:10465"/>
    </physiologicalReaction>
</comment>